<dbReference type="PANTHER" id="PTHR11276">
    <property type="entry name" value="DNA POLYMERASE TYPE-X FAMILY MEMBER"/>
    <property type="match status" value="1"/>
</dbReference>
<gene>
    <name evidence="9" type="primary">Poll</name>
    <name evidence="9" type="ORF">SNAT2548_LOCUS3579</name>
</gene>
<dbReference type="GO" id="GO:0005634">
    <property type="term" value="C:nucleus"/>
    <property type="evidence" value="ECO:0007669"/>
    <property type="project" value="TreeGrafter"/>
</dbReference>
<reference evidence="9" key="1">
    <citation type="submission" date="2021-02" db="EMBL/GenBank/DDBJ databases">
        <authorList>
            <person name="Dougan E. K."/>
            <person name="Rhodes N."/>
            <person name="Thang M."/>
            <person name="Chan C."/>
        </authorList>
    </citation>
    <scope>NUCLEOTIDE SEQUENCE</scope>
</reference>
<dbReference type="InterPro" id="IPR029398">
    <property type="entry name" value="PolB_thumb"/>
</dbReference>
<feature type="domain" description="BRCT" evidence="7">
    <location>
        <begin position="342"/>
        <end position="441"/>
    </location>
</feature>
<evidence type="ECO:0000313" key="9">
    <source>
        <dbReference type="EMBL" id="CAE7029761.1"/>
    </source>
</evidence>
<organism evidence="9 10">
    <name type="scientific">Symbiodinium natans</name>
    <dbReference type="NCBI Taxonomy" id="878477"/>
    <lineage>
        <taxon>Eukaryota</taxon>
        <taxon>Sar</taxon>
        <taxon>Alveolata</taxon>
        <taxon>Dinophyceae</taxon>
        <taxon>Suessiales</taxon>
        <taxon>Symbiodiniaceae</taxon>
        <taxon>Symbiodinium</taxon>
    </lineage>
</organism>
<feature type="active site" description="Nucleophile; Schiff-base intermediate with DNA; for 5'-dRP lyase activity" evidence="4">
    <location>
        <position position="555"/>
    </location>
</feature>
<dbReference type="InterPro" id="IPR002054">
    <property type="entry name" value="DNA-dir_DNA_pol_X"/>
</dbReference>
<dbReference type="GO" id="GO:0003887">
    <property type="term" value="F:DNA-directed DNA polymerase activity"/>
    <property type="evidence" value="ECO:0007669"/>
    <property type="project" value="InterPro"/>
</dbReference>
<dbReference type="Proteomes" id="UP000604046">
    <property type="component" value="Unassembled WGS sequence"/>
</dbReference>
<accession>A0A812I9C9</accession>
<feature type="region of interest" description="Disordered" evidence="6">
    <location>
        <begin position="269"/>
        <end position="315"/>
    </location>
</feature>
<evidence type="ECO:0000256" key="3">
    <source>
        <dbReference type="ARBA" id="ARBA00022884"/>
    </source>
</evidence>
<name>A0A812I9C9_9DINO</name>
<dbReference type="Gene3D" id="3.30.460.10">
    <property type="entry name" value="Beta Polymerase, domain 2"/>
    <property type="match status" value="1"/>
</dbReference>
<evidence type="ECO:0000256" key="1">
    <source>
        <dbReference type="ARBA" id="ARBA00022679"/>
    </source>
</evidence>
<dbReference type="SUPFAM" id="SSF81585">
    <property type="entry name" value="PsbU/PolX domain-like"/>
    <property type="match status" value="1"/>
</dbReference>
<dbReference type="Gene3D" id="1.10.10.10">
    <property type="entry name" value="Winged helix-like DNA-binding domain superfamily/Winged helix DNA-binding domain"/>
    <property type="match status" value="1"/>
</dbReference>
<dbReference type="GO" id="GO:0003677">
    <property type="term" value="F:DNA binding"/>
    <property type="evidence" value="ECO:0007669"/>
    <property type="project" value="InterPro"/>
</dbReference>
<dbReference type="GO" id="GO:0006303">
    <property type="term" value="P:double-strand break repair via nonhomologous end joining"/>
    <property type="evidence" value="ECO:0007669"/>
    <property type="project" value="TreeGrafter"/>
</dbReference>
<dbReference type="Pfam" id="PF10391">
    <property type="entry name" value="DNA_pol_lambd_f"/>
    <property type="match status" value="1"/>
</dbReference>
<keyword evidence="2" id="KW-0548">Nucleotidyltransferase</keyword>
<dbReference type="SUPFAM" id="SSF81301">
    <property type="entry name" value="Nucleotidyltransferase"/>
    <property type="match status" value="1"/>
</dbReference>
<dbReference type="InterPro" id="IPR018944">
    <property type="entry name" value="DNA_pol_lambd_fingers_domain"/>
</dbReference>
<dbReference type="AlphaFoldDB" id="A0A812I9C9"/>
<dbReference type="InterPro" id="IPR006630">
    <property type="entry name" value="La_HTH"/>
</dbReference>
<sequence>MAETEEREESVRKVREKLEFLLSRDNLQEDCFIQMNMDSQMQIPIPILAGHQQFEEMGHVADIATLFDAALSSEHVIVDKESMQIKPILKSKRNTVILHDLPEAIPQEASVDFAAGDRVHVWSSSAKRWFDDGEVQAIAPDGAVHVRFNNARPASKEVPGRQAHKVLRKFGSGSARRTDPRAVLRQAIGTGLGPRDAKRRCEEVFAQCAQGRRGISQADLSQFLRSLGHEARASLLSALFARAEKNAGAMELDSFTSWVYSGHGLQASSAQEPLHGEEPPRAMSKPGFQALRPSKRQAAEPSGACAPQKRSKTDEVQGVLAKPQLSGNVGNQKEVCQAAAKDCKQIFDGCALLLCSRGGAMSSTRRQLLQDRICEAGGNLRESWDETVTHVVVAGQLPRAMLMRDYPDAKNGSGFKAVVTDAWVCESLALGRRLPEVRYAWCPVAEGDGTEPPQRKEGASTQLSIKKEPQQVSNKLDTLAECVGEPGWGVFASPDDLRAKIVEEFRTCAAAWAVRGDKWRSWQYKKAEQLVAQLRGALQREELRNSGLTPKFVQKCQEIQEKGCLQQADGFRKDADVHALLEMTRIHGVGPALAQTWLRCGVRSIADVRQRVDSLPGNAGGPATGLTKAQRLGLRFVDDFQVPISRSEVERVHCAVLRAAEAAGCVASVVPCGAYRRGDVFCSGMTLVVCLDGEGAVESDTAAYLLAMESGGVIVADLSSNAPQSAKAVRVPGDDDPTGSAQACLCVVRGCPIEGEPMRYRRCDFVFCRRAALPFITLQWTGSDGGLFNREMKRIAALRGLHLSHTYMCKADREGARGRQVGEICRAGAKIDCADERAIFAAIGISYRPPERRDAWLVFSSMSKACYNQQ</sequence>
<evidence type="ECO:0000256" key="4">
    <source>
        <dbReference type="PIRSR" id="PIRSR622312-50"/>
    </source>
</evidence>
<proteinExistence type="predicted"/>
<dbReference type="SMART" id="SM00715">
    <property type="entry name" value="LA"/>
    <property type="match status" value="1"/>
</dbReference>
<keyword evidence="1" id="KW-0808">Transferase</keyword>
<evidence type="ECO:0000256" key="5">
    <source>
        <dbReference type="PROSITE-ProRule" id="PRU00332"/>
    </source>
</evidence>
<dbReference type="PROSITE" id="PS50172">
    <property type="entry name" value="BRCT"/>
    <property type="match status" value="1"/>
</dbReference>
<dbReference type="SUPFAM" id="SSF52113">
    <property type="entry name" value="BRCT domain"/>
    <property type="match status" value="1"/>
</dbReference>
<feature type="domain" description="HTH La-type RNA-binding" evidence="8">
    <location>
        <begin position="4"/>
        <end position="95"/>
    </location>
</feature>
<dbReference type="InterPro" id="IPR001357">
    <property type="entry name" value="BRCT_dom"/>
</dbReference>
<evidence type="ECO:0000256" key="6">
    <source>
        <dbReference type="SAM" id="MobiDB-lite"/>
    </source>
</evidence>
<keyword evidence="3 5" id="KW-0694">RNA-binding</keyword>
<dbReference type="Gene3D" id="1.10.150.20">
    <property type="entry name" value="5' to 3' exonuclease, C-terminal subdomain"/>
    <property type="match status" value="1"/>
</dbReference>
<comment type="caution">
    <text evidence="9">The sequence shown here is derived from an EMBL/GenBank/DDBJ whole genome shotgun (WGS) entry which is preliminary data.</text>
</comment>
<dbReference type="Pfam" id="PF14791">
    <property type="entry name" value="DNA_pol_B_thumb"/>
    <property type="match status" value="1"/>
</dbReference>
<dbReference type="PROSITE" id="PS50961">
    <property type="entry name" value="HTH_LA"/>
    <property type="match status" value="1"/>
</dbReference>
<dbReference type="Gene3D" id="3.40.50.10190">
    <property type="entry name" value="BRCT domain"/>
    <property type="match status" value="1"/>
</dbReference>
<dbReference type="InterPro" id="IPR036420">
    <property type="entry name" value="BRCT_dom_sf"/>
</dbReference>
<evidence type="ECO:0000313" key="10">
    <source>
        <dbReference type="Proteomes" id="UP000604046"/>
    </source>
</evidence>
<dbReference type="GO" id="GO:0003723">
    <property type="term" value="F:RNA binding"/>
    <property type="evidence" value="ECO:0007669"/>
    <property type="project" value="UniProtKB-UniRule"/>
</dbReference>
<protein>
    <submittedName>
        <fullName evidence="9">Poll protein</fullName>
    </submittedName>
</protein>
<dbReference type="PANTHER" id="PTHR11276:SF28">
    <property type="entry name" value="DNA POLYMERASE LAMBDA"/>
    <property type="match status" value="1"/>
</dbReference>
<dbReference type="InterPro" id="IPR043519">
    <property type="entry name" value="NT_sf"/>
</dbReference>
<dbReference type="InterPro" id="IPR036390">
    <property type="entry name" value="WH_DNA-bd_sf"/>
</dbReference>
<dbReference type="InterPro" id="IPR037160">
    <property type="entry name" value="DNA_Pol_thumb_sf"/>
</dbReference>
<dbReference type="SMART" id="SM00483">
    <property type="entry name" value="POLXc"/>
    <property type="match status" value="1"/>
</dbReference>
<keyword evidence="10" id="KW-1185">Reference proteome</keyword>
<evidence type="ECO:0000256" key="2">
    <source>
        <dbReference type="ARBA" id="ARBA00022695"/>
    </source>
</evidence>
<dbReference type="SUPFAM" id="SSF46785">
    <property type="entry name" value="Winged helix' DNA-binding domain"/>
    <property type="match status" value="1"/>
</dbReference>
<dbReference type="OrthoDB" id="435102at2759"/>
<evidence type="ECO:0000259" key="7">
    <source>
        <dbReference type="PROSITE" id="PS50172"/>
    </source>
</evidence>
<dbReference type="EMBL" id="CAJNDS010000221">
    <property type="protein sequence ID" value="CAE7029761.1"/>
    <property type="molecule type" value="Genomic_DNA"/>
</dbReference>
<evidence type="ECO:0000259" key="8">
    <source>
        <dbReference type="PROSITE" id="PS50961"/>
    </source>
</evidence>
<dbReference type="InterPro" id="IPR036388">
    <property type="entry name" value="WH-like_DNA-bd_sf"/>
</dbReference>
<dbReference type="Gene3D" id="3.30.210.10">
    <property type="entry name" value="DNA polymerase, thumb domain"/>
    <property type="match status" value="1"/>
</dbReference>
<dbReference type="InterPro" id="IPR022312">
    <property type="entry name" value="DNA_pol_X"/>
</dbReference>